<reference evidence="2 3" key="1">
    <citation type="journal article" date="2016" name="Nat. Commun.">
        <title>Thousands of microbial genomes shed light on interconnected biogeochemical processes in an aquifer system.</title>
        <authorList>
            <person name="Anantharaman K."/>
            <person name="Brown C.T."/>
            <person name="Hug L.A."/>
            <person name="Sharon I."/>
            <person name="Castelle C.J."/>
            <person name="Probst A.J."/>
            <person name="Thomas B.C."/>
            <person name="Singh A."/>
            <person name="Wilkins M.J."/>
            <person name="Karaoz U."/>
            <person name="Brodie E.L."/>
            <person name="Williams K.H."/>
            <person name="Hubbard S.S."/>
            <person name="Banfield J.F."/>
        </authorList>
    </citation>
    <scope>NUCLEOTIDE SEQUENCE [LARGE SCALE GENOMIC DNA]</scope>
</reference>
<keyword evidence="1" id="KW-0812">Transmembrane</keyword>
<proteinExistence type="predicted"/>
<protein>
    <submittedName>
        <fullName evidence="2">Uncharacterized protein</fullName>
    </submittedName>
</protein>
<organism evidence="2 3">
    <name type="scientific">Candidatus Kerfeldbacteria bacterium RIFCSPHIGHO2_12_FULL_48_17</name>
    <dbReference type="NCBI Taxonomy" id="1798542"/>
    <lineage>
        <taxon>Bacteria</taxon>
        <taxon>Candidatus Kerfeldiibacteriota</taxon>
    </lineage>
</organism>
<dbReference type="Proteomes" id="UP000176952">
    <property type="component" value="Unassembled WGS sequence"/>
</dbReference>
<keyword evidence="1" id="KW-1133">Transmembrane helix</keyword>
<gene>
    <name evidence="2" type="ORF">A3F54_04180</name>
</gene>
<feature type="transmembrane region" description="Helical" evidence="1">
    <location>
        <begin position="76"/>
        <end position="98"/>
    </location>
</feature>
<dbReference type="STRING" id="1798542.A3F54_04180"/>
<name>A0A1G2B7E0_9BACT</name>
<evidence type="ECO:0000313" key="3">
    <source>
        <dbReference type="Proteomes" id="UP000176952"/>
    </source>
</evidence>
<feature type="transmembrane region" description="Helical" evidence="1">
    <location>
        <begin position="20"/>
        <end position="40"/>
    </location>
</feature>
<comment type="caution">
    <text evidence="2">The sequence shown here is derived from an EMBL/GenBank/DDBJ whole genome shotgun (WGS) entry which is preliminary data.</text>
</comment>
<evidence type="ECO:0000256" key="1">
    <source>
        <dbReference type="SAM" id="Phobius"/>
    </source>
</evidence>
<keyword evidence="1" id="KW-0472">Membrane</keyword>
<feature type="transmembrane region" description="Helical" evidence="1">
    <location>
        <begin position="46"/>
        <end position="69"/>
    </location>
</feature>
<accession>A0A1G2B7E0</accession>
<dbReference type="EMBL" id="MHKD01000009">
    <property type="protein sequence ID" value="OGY84915.1"/>
    <property type="molecule type" value="Genomic_DNA"/>
</dbReference>
<dbReference type="AlphaFoldDB" id="A0A1G2B7E0"/>
<sequence>MSRSKKSSPFHLAPFARGFLCYAAAVVAWTVVLALILQIVPNPSVALVEILSSGHLVLVIVFLSLGIAYRKKNISLAWGFGAGIAFFGGIVPLLIFTFSS</sequence>
<evidence type="ECO:0000313" key="2">
    <source>
        <dbReference type="EMBL" id="OGY84915.1"/>
    </source>
</evidence>